<feature type="transmembrane region" description="Helical" evidence="2">
    <location>
        <begin position="108"/>
        <end position="126"/>
    </location>
</feature>
<dbReference type="RefSeq" id="WP_134571611.1">
    <property type="nucleotide sequence ID" value="NZ_SOGT01000004.1"/>
</dbReference>
<dbReference type="InterPro" id="IPR000572">
    <property type="entry name" value="OxRdtase_Mopterin-bd_dom"/>
</dbReference>
<dbReference type="AlphaFoldDB" id="A0A4R8ZJK6"/>
<dbReference type="GO" id="GO:0020037">
    <property type="term" value="F:heme binding"/>
    <property type="evidence" value="ECO:0007669"/>
    <property type="project" value="TreeGrafter"/>
</dbReference>
<sequence>MVYVTPDTTAVAPLHRAQAFWRPAAAGLAAALAGLGVAELTAAWIAPGASPVLTVGVLVIDIVPAGVKDLVIGLFGTADKIVLIVTIVLVLLLVAALAGILESRRPPFGRLLVVLIGAIALFAALSRSSASTLDAVPAVVAMGVSAIALTFLTTRLPVDHRTGHAATASAPARVPEQAPAQVPEQAPARLDGSGPDRRRFLVYTAITAGIGLLALAGAQFSAAATRAADAARALFPLPTPSVRAAAIPAGASLDVAGITPLITPNADFYRIDTALSVPRIDPTTWRLKVTGMVENEVEIDFAELLALPLEESTTTLACVSNYVGGDLIGNATWLGYPIRALLARAKPTERADMVLSTSQDGFTAGTPIEALTDGRNAILAVGMNGEPLPLEHGYPVRMVVPGLYGYVSATKWVVELKLTRFDQEQGYWTPRGWSAEGPVKLSSRIDVPRQGTSVSAGSIVVAGVAWSQQVGISAVAVQIDDGPWQAAALADAISVDTWRQWAYTWDRAVAGDHTIRVRATDAAGLVQTSATADVAPDGATGLHEISVSVSA</sequence>
<feature type="transmembrane region" description="Helical" evidence="2">
    <location>
        <begin position="20"/>
        <end position="45"/>
    </location>
</feature>
<feature type="transmembrane region" description="Helical" evidence="2">
    <location>
        <begin position="81"/>
        <end position="101"/>
    </location>
</feature>
<dbReference type="GO" id="GO:0008482">
    <property type="term" value="F:sulfite oxidase activity"/>
    <property type="evidence" value="ECO:0007669"/>
    <property type="project" value="TreeGrafter"/>
</dbReference>
<evidence type="ECO:0000256" key="1">
    <source>
        <dbReference type="SAM" id="MobiDB-lite"/>
    </source>
</evidence>
<keyword evidence="2" id="KW-1133">Transmembrane helix</keyword>
<dbReference type="Pfam" id="PF00174">
    <property type="entry name" value="Oxidored_molyb"/>
    <property type="match status" value="1"/>
</dbReference>
<feature type="transmembrane region" description="Helical" evidence="2">
    <location>
        <begin position="132"/>
        <end position="152"/>
    </location>
</feature>
<dbReference type="InterPro" id="IPR014756">
    <property type="entry name" value="Ig_E-set"/>
</dbReference>
<gene>
    <name evidence="4" type="ORF">E3T27_03565</name>
</gene>
<accession>A0A4R8ZJK6</accession>
<evidence type="ECO:0000313" key="4">
    <source>
        <dbReference type="EMBL" id="TFD28117.1"/>
    </source>
</evidence>
<dbReference type="PANTHER" id="PTHR19372">
    <property type="entry name" value="SULFITE REDUCTASE"/>
    <property type="match status" value="1"/>
</dbReference>
<keyword evidence="2" id="KW-0472">Membrane</keyword>
<keyword evidence="2" id="KW-0812">Transmembrane</keyword>
<proteinExistence type="predicted"/>
<dbReference type="GO" id="GO:0043546">
    <property type="term" value="F:molybdopterin cofactor binding"/>
    <property type="evidence" value="ECO:0007669"/>
    <property type="project" value="TreeGrafter"/>
</dbReference>
<evidence type="ECO:0000313" key="5">
    <source>
        <dbReference type="Proteomes" id="UP000298424"/>
    </source>
</evidence>
<name>A0A4R8ZJK6_9MICO</name>
<keyword evidence="5" id="KW-1185">Reference proteome</keyword>
<dbReference type="GO" id="GO:0006790">
    <property type="term" value="P:sulfur compound metabolic process"/>
    <property type="evidence" value="ECO:0007669"/>
    <property type="project" value="TreeGrafter"/>
</dbReference>
<protein>
    <submittedName>
        <fullName evidence="4">Oxidoreductase</fullName>
    </submittedName>
</protein>
<dbReference type="SUPFAM" id="SSF56524">
    <property type="entry name" value="Oxidoreductase molybdopterin-binding domain"/>
    <property type="match status" value="1"/>
</dbReference>
<organism evidence="4 5">
    <name type="scientific">Cryobacterium lyxosi</name>
    <dbReference type="NCBI Taxonomy" id="1259228"/>
    <lineage>
        <taxon>Bacteria</taxon>
        <taxon>Bacillati</taxon>
        <taxon>Actinomycetota</taxon>
        <taxon>Actinomycetes</taxon>
        <taxon>Micrococcales</taxon>
        <taxon>Microbacteriaceae</taxon>
        <taxon>Cryobacterium</taxon>
    </lineage>
</organism>
<feature type="transmembrane region" description="Helical" evidence="2">
    <location>
        <begin position="52"/>
        <end position="75"/>
    </location>
</feature>
<dbReference type="Gene3D" id="3.90.420.10">
    <property type="entry name" value="Oxidoreductase, molybdopterin-binding domain"/>
    <property type="match status" value="1"/>
</dbReference>
<feature type="transmembrane region" description="Helical" evidence="2">
    <location>
        <begin position="200"/>
        <end position="220"/>
    </location>
</feature>
<comment type="caution">
    <text evidence="4">The sequence shown here is derived from an EMBL/GenBank/DDBJ whole genome shotgun (WGS) entry which is preliminary data.</text>
</comment>
<reference evidence="4 5" key="1">
    <citation type="submission" date="2019-03" db="EMBL/GenBank/DDBJ databases">
        <title>Genomics of glacier-inhabiting Cryobacterium strains.</title>
        <authorList>
            <person name="Liu Q."/>
            <person name="Xin Y.-H."/>
        </authorList>
    </citation>
    <scope>NUCLEOTIDE SEQUENCE [LARGE SCALE GENOMIC DNA]</scope>
    <source>
        <strain evidence="4 5">TMT1-1</strain>
    </source>
</reference>
<feature type="region of interest" description="Disordered" evidence="1">
    <location>
        <begin position="165"/>
        <end position="193"/>
    </location>
</feature>
<dbReference type="PANTHER" id="PTHR19372:SF7">
    <property type="entry name" value="SULFITE OXIDASE, MITOCHONDRIAL"/>
    <property type="match status" value="1"/>
</dbReference>
<dbReference type="OrthoDB" id="9795587at2"/>
<evidence type="ECO:0000256" key="2">
    <source>
        <dbReference type="SAM" id="Phobius"/>
    </source>
</evidence>
<dbReference type="Gene3D" id="2.60.40.650">
    <property type="match status" value="1"/>
</dbReference>
<dbReference type="EMBL" id="SOGT01000004">
    <property type="protein sequence ID" value="TFD28117.1"/>
    <property type="molecule type" value="Genomic_DNA"/>
</dbReference>
<dbReference type="Proteomes" id="UP000298424">
    <property type="component" value="Unassembled WGS sequence"/>
</dbReference>
<feature type="domain" description="Oxidoreductase molybdopterin-binding" evidence="3">
    <location>
        <begin position="275"/>
        <end position="428"/>
    </location>
</feature>
<feature type="compositionally biased region" description="Low complexity" evidence="1">
    <location>
        <begin position="174"/>
        <end position="188"/>
    </location>
</feature>
<dbReference type="SUPFAM" id="SSF81296">
    <property type="entry name" value="E set domains"/>
    <property type="match status" value="1"/>
</dbReference>
<dbReference type="InterPro" id="IPR036374">
    <property type="entry name" value="OxRdtase_Mopterin-bd_sf"/>
</dbReference>
<evidence type="ECO:0000259" key="3">
    <source>
        <dbReference type="Pfam" id="PF00174"/>
    </source>
</evidence>